<dbReference type="AlphaFoldDB" id="Z9JJF3"/>
<organism evidence="1 2">
    <name type="scientific">Xylella taiwanensis</name>
    <dbReference type="NCBI Taxonomy" id="1444770"/>
    <lineage>
        <taxon>Bacteria</taxon>
        <taxon>Pseudomonadati</taxon>
        <taxon>Pseudomonadota</taxon>
        <taxon>Gammaproteobacteria</taxon>
        <taxon>Lysobacterales</taxon>
        <taxon>Lysobacteraceae</taxon>
        <taxon>Xylella</taxon>
    </lineage>
</organism>
<evidence type="ECO:0000313" key="1">
    <source>
        <dbReference type="EMBL" id="EWS77966.1"/>
    </source>
</evidence>
<dbReference type="PATRIC" id="fig|1444770.3.peg.1988"/>
<evidence type="ECO:0008006" key="3">
    <source>
        <dbReference type="Google" id="ProtNLM"/>
    </source>
</evidence>
<proteinExistence type="predicted"/>
<dbReference type="EMBL" id="JDSQ01000012">
    <property type="protein sequence ID" value="EWS77966.1"/>
    <property type="molecule type" value="Genomic_DNA"/>
</dbReference>
<dbReference type="Proteomes" id="UP000020406">
    <property type="component" value="Unassembled WGS sequence"/>
</dbReference>
<comment type="caution">
    <text evidence="1">The sequence shown here is derived from an EMBL/GenBank/DDBJ whole genome shotgun (WGS) entry which is preliminary data.</text>
</comment>
<gene>
    <name evidence="1" type="ORF">AF72_08400</name>
</gene>
<sequence length="74" mass="8095">MPSEILHGEQVDNPAASVRAASMTTFVPKERALSLLEISLLAPRGTTATYPRIPLALRMILLLVHMREFDAAPP</sequence>
<accession>Z9JJF3</accession>
<evidence type="ECO:0000313" key="2">
    <source>
        <dbReference type="Proteomes" id="UP000020406"/>
    </source>
</evidence>
<dbReference type="STRING" id="1444770.AF72_08400"/>
<reference evidence="1 2" key="1">
    <citation type="journal article" date="2014" name="Genome Announc.">
        <title>Draft Genome Sequence of Xylella fastidiosa Pear Leaf Scorch Strain in Taiwan.</title>
        <authorList>
            <person name="Su C.C."/>
            <person name="Deng W.L."/>
            <person name="Jan F.J."/>
            <person name="Chang C.J."/>
            <person name="Huang H."/>
            <person name="Chen J."/>
        </authorList>
    </citation>
    <scope>NUCLEOTIDE SEQUENCE [LARGE SCALE GENOMIC DNA]</scope>
    <source>
        <strain evidence="1 2">PLS229</strain>
    </source>
</reference>
<name>Z9JJF3_9GAMM</name>
<dbReference type="eggNOG" id="COG0582">
    <property type="taxonomic scope" value="Bacteria"/>
</dbReference>
<protein>
    <recommendedName>
        <fullName evidence="3">Transposase</fullName>
    </recommendedName>
</protein>
<dbReference type="RefSeq" id="WP_230430681.1">
    <property type="nucleotide sequence ID" value="NZ_CP087676.1"/>
</dbReference>